<dbReference type="GO" id="GO:0003677">
    <property type="term" value="F:DNA binding"/>
    <property type="evidence" value="ECO:0007669"/>
    <property type="project" value="InterPro"/>
</dbReference>
<name>A0A4Y1N445_9PROT</name>
<dbReference type="InterPro" id="IPR010982">
    <property type="entry name" value="Lambda_DNA-bd_dom_sf"/>
</dbReference>
<sequence length="85" mass="8977">MAISPVQCRMARVALQSGVREATAMAGISLNTIAGLERGEALQPRTLPGIHTALEAAGMEFIPVCDGGAGVRLWKSMDETSHQEN</sequence>
<dbReference type="EMBL" id="CP025189">
    <property type="protein sequence ID" value="AWV24709.1"/>
    <property type="molecule type" value="Genomic_DNA"/>
</dbReference>
<gene>
    <name evidence="1" type="ORF">RADP37_04647</name>
</gene>
<accession>A0A4Y1N445</accession>
<protein>
    <recommendedName>
        <fullName evidence="2">Transcriptional regulator</fullName>
    </recommendedName>
</protein>
<dbReference type="AlphaFoldDB" id="A0A4Y1N445"/>
<reference evidence="1" key="1">
    <citation type="submission" date="2017-12" db="EMBL/GenBank/DDBJ databases">
        <authorList>
            <person name="Martens C."/>
            <person name="Dahlstrom E."/>
            <person name="Barbian K."/>
            <person name="Sykora L."/>
            <person name="Ricklefs S."/>
            <person name="Bruno D."/>
            <person name="Anzick I."/>
            <person name="Myles I."/>
            <person name="Datta S.K."/>
        </authorList>
    </citation>
    <scope>NUCLEOTIDE SEQUENCE</scope>
    <source>
        <strain evidence="1">AD2</strain>
    </source>
</reference>
<organism evidence="1">
    <name type="scientific">Roseomonas mucosa</name>
    <dbReference type="NCBI Taxonomy" id="207340"/>
    <lineage>
        <taxon>Bacteria</taxon>
        <taxon>Pseudomonadati</taxon>
        <taxon>Pseudomonadota</taxon>
        <taxon>Alphaproteobacteria</taxon>
        <taxon>Acetobacterales</taxon>
        <taxon>Roseomonadaceae</taxon>
        <taxon>Roseomonas</taxon>
    </lineage>
</organism>
<proteinExistence type="predicted"/>
<dbReference type="Gene3D" id="1.10.260.40">
    <property type="entry name" value="lambda repressor-like DNA-binding domains"/>
    <property type="match status" value="1"/>
</dbReference>
<evidence type="ECO:0000313" key="1">
    <source>
        <dbReference type="EMBL" id="AWV24709.1"/>
    </source>
</evidence>
<evidence type="ECO:0008006" key="2">
    <source>
        <dbReference type="Google" id="ProtNLM"/>
    </source>
</evidence>